<dbReference type="GO" id="GO:0004775">
    <property type="term" value="F:succinate-CoA ligase (ADP-forming) activity"/>
    <property type="evidence" value="ECO:0007669"/>
    <property type="project" value="TreeGrafter"/>
</dbReference>
<dbReference type="GO" id="GO:0006099">
    <property type="term" value="P:tricarboxylic acid cycle"/>
    <property type="evidence" value="ECO:0007669"/>
    <property type="project" value="TreeGrafter"/>
</dbReference>
<dbReference type="GO" id="GO:0006104">
    <property type="term" value="P:succinyl-CoA metabolic process"/>
    <property type="evidence" value="ECO:0007669"/>
    <property type="project" value="TreeGrafter"/>
</dbReference>
<accession>A0AAV0Z968</accession>
<keyword evidence="2" id="KW-0547">Nucleotide-binding</keyword>
<protein>
    <recommendedName>
        <fullName evidence="3">ATP-citrate synthase/succinyl-CoA ligase C-terminal domain-containing protein</fullName>
    </recommendedName>
</protein>
<name>A0AAV0Z968_VICFA</name>
<dbReference type="PANTHER" id="PTHR11815">
    <property type="entry name" value="SUCCINYL-COA SYNTHETASE BETA CHAIN"/>
    <property type="match status" value="1"/>
</dbReference>
<comment type="subunit">
    <text evidence="1">Heterooctamer of 4 alpha and 4 beta chains.</text>
</comment>
<evidence type="ECO:0000259" key="3">
    <source>
        <dbReference type="Pfam" id="PF00549"/>
    </source>
</evidence>
<dbReference type="Proteomes" id="UP001157006">
    <property type="component" value="Chromosome 1S"/>
</dbReference>
<gene>
    <name evidence="4" type="ORF">VFH_I122400</name>
</gene>
<evidence type="ECO:0000256" key="2">
    <source>
        <dbReference type="ARBA" id="ARBA00022741"/>
    </source>
</evidence>
<dbReference type="PANTHER" id="PTHR11815:SF10">
    <property type="entry name" value="SUCCINATE--COA LIGASE [GDP-FORMING] SUBUNIT BETA, MITOCHONDRIAL"/>
    <property type="match status" value="1"/>
</dbReference>
<organism evidence="4 5">
    <name type="scientific">Vicia faba</name>
    <name type="common">Broad bean</name>
    <name type="synonym">Faba vulgaris</name>
    <dbReference type="NCBI Taxonomy" id="3906"/>
    <lineage>
        <taxon>Eukaryota</taxon>
        <taxon>Viridiplantae</taxon>
        <taxon>Streptophyta</taxon>
        <taxon>Embryophyta</taxon>
        <taxon>Tracheophyta</taxon>
        <taxon>Spermatophyta</taxon>
        <taxon>Magnoliopsida</taxon>
        <taxon>eudicotyledons</taxon>
        <taxon>Gunneridae</taxon>
        <taxon>Pentapetalae</taxon>
        <taxon>rosids</taxon>
        <taxon>fabids</taxon>
        <taxon>Fabales</taxon>
        <taxon>Fabaceae</taxon>
        <taxon>Papilionoideae</taxon>
        <taxon>50 kb inversion clade</taxon>
        <taxon>NPAAA clade</taxon>
        <taxon>Hologalegina</taxon>
        <taxon>IRL clade</taxon>
        <taxon>Fabeae</taxon>
        <taxon>Vicia</taxon>
    </lineage>
</organism>
<dbReference type="GO" id="GO:0005739">
    <property type="term" value="C:mitochondrion"/>
    <property type="evidence" value="ECO:0007669"/>
    <property type="project" value="TreeGrafter"/>
</dbReference>
<dbReference type="InterPro" id="IPR016102">
    <property type="entry name" value="Succinyl-CoA_synth-like"/>
</dbReference>
<reference evidence="4 5" key="1">
    <citation type="submission" date="2023-01" db="EMBL/GenBank/DDBJ databases">
        <authorList>
            <person name="Kreplak J."/>
        </authorList>
    </citation>
    <scope>NUCLEOTIDE SEQUENCE [LARGE SCALE GENOMIC DNA]</scope>
</reference>
<keyword evidence="5" id="KW-1185">Reference proteome</keyword>
<sequence length="148" mass="15821">MLHLLRQNHEGHPWFRFLCAVGAEAEDGNIELFLSEIKGKDLAEESDDALSILPNSPEATLTAVYVDLLLVSRFHMVAAAKANLNYIGLGGDIGCMVNGAGLAMAIIKLHGGTSANFLDVGGNASEDQVVEAFKILTVMINLEDSPKL</sequence>
<dbReference type="SUPFAM" id="SSF52210">
    <property type="entry name" value="Succinyl-CoA synthetase domains"/>
    <property type="match status" value="1"/>
</dbReference>
<proteinExistence type="predicted"/>
<dbReference type="Gene3D" id="3.40.50.261">
    <property type="entry name" value="Succinyl-CoA synthetase domains"/>
    <property type="match status" value="1"/>
</dbReference>
<evidence type="ECO:0000313" key="5">
    <source>
        <dbReference type="Proteomes" id="UP001157006"/>
    </source>
</evidence>
<feature type="domain" description="ATP-citrate synthase/succinyl-CoA ligase C-terminal" evidence="3">
    <location>
        <begin position="96"/>
        <end position="137"/>
    </location>
</feature>
<evidence type="ECO:0000256" key="1">
    <source>
        <dbReference type="ARBA" id="ARBA00011412"/>
    </source>
</evidence>
<dbReference type="EMBL" id="OX451735">
    <property type="protein sequence ID" value="CAI8594068.1"/>
    <property type="molecule type" value="Genomic_DNA"/>
</dbReference>
<dbReference type="GO" id="GO:0000166">
    <property type="term" value="F:nucleotide binding"/>
    <property type="evidence" value="ECO:0007669"/>
    <property type="project" value="UniProtKB-KW"/>
</dbReference>
<evidence type="ECO:0000313" key="4">
    <source>
        <dbReference type="EMBL" id="CAI8594068.1"/>
    </source>
</evidence>
<dbReference type="GO" id="GO:0042709">
    <property type="term" value="C:succinate-CoA ligase complex"/>
    <property type="evidence" value="ECO:0007669"/>
    <property type="project" value="TreeGrafter"/>
</dbReference>
<dbReference type="Pfam" id="PF00549">
    <property type="entry name" value="Ligase_CoA"/>
    <property type="match status" value="1"/>
</dbReference>
<dbReference type="InterPro" id="IPR005811">
    <property type="entry name" value="SUCC_ACL_C"/>
</dbReference>
<dbReference type="AlphaFoldDB" id="A0AAV0Z968"/>